<name>A0A395NN64_TRIAR</name>
<dbReference type="Pfam" id="PF10544">
    <property type="entry name" value="T5orf172"/>
    <property type="match status" value="1"/>
</dbReference>
<comment type="caution">
    <text evidence="3">The sequence shown here is derived from an EMBL/GenBank/DDBJ whole genome shotgun (WGS) entry which is preliminary data.</text>
</comment>
<evidence type="ECO:0000256" key="1">
    <source>
        <dbReference type="SAM" id="MobiDB-lite"/>
    </source>
</evidence>
<accession>A0A395NN64</accession>
<feature type="compositionally biased region" description="Basic and acidic residues" evidence="1">
    <location>
        <begin position="437"/>
        <end position="450"/>
    </location>
</feature>
<feature type="region of interest" description="Disordered" evidence="1">
    <location>
        <begin position="388"/>
        <end position="450"/>
    </location>
</feature>
<proteinExistence type="predicted"/>
<dbReference type="AlphaFoldDB" id="A0A395NN64"/>
<evidence type="ECO:0000313" key="4">
    <source>
        <dbReference type="Proteomes" id="UP000266272"/>
    </source>
</evidence>
<gene>
    <name evidence="3" type="ORF">TARUN_4769</name>
</gene>
<dbReference type="InterPro" id="IPR053006">
    <property type="entry name" value="Meiosis_regulatory"/>
</dbReference>
<dbReference type="PANTHER" id="PTHR28094">
    <property type="entry name" value="MEIOTICALLY UP-REGULATED GENE 113 PROTEIN"/>
    <property type="match status" value="1"/>
</dbReference>
<reference evidence="3 4" key="1">
    <citation type="journal article" date="2018" name="PLoS Pathog.">
        <title>Evolution of structural diversity of trichothecenes, a family of toxins produced by plant pathogenic and entomopathogenic fungi.</title>
        <authorList>
            <person name="Proctor R.H."/>
            <person name="McCormick S.P."/>
            <person name="Kim H.S."/>
            <person name="Cardoza R.E."/>
            <person name="Stanley A.M."/>
            <person name="Lindo L."/>
            <person name="Kelly A."/>
            <person name="Brown D.W."/>
            <person name="Lee T."/>
            <person name="Vaughan M.M."/>
            <person name="Alexander N.J."/>
            <person name="Busman M."/>
            <person name="Gutierrez S."/>
        </authorList>
    </citation>
    <scope>NUCLEOTIDE SEQUENCE [LARGE SCALE GENOMIC DNA]</scope>
    <source>
        <strain evidence="3 4">IBT 40837</strain>
    </source>
</reference>
<dbReference type="Proteomes" id="UP000266272">
    <property type="component" value="Unassembled WGS sequence"/>
</dbReference>
<evidence type="ECO:0000259" key="2">
    <source>
        <dbReference type="SMART" id="SM00974"/>
    </source>
</evidence>
<dbReference type="OrthoDB" id="4719713at2759"/>
<dbReference type="SMART" id="SM00974">
    <property type="entry name" value="T5orf172"/>
    <property type="match status" value="1"/>
</dbReference>
<dbReference type="InterPro" id="IPR018306">
    <property type="entry name" value="Phage_T5_Orf172_DNA-bd"/>
</dbReference>
<keyword evidence="4" id="KW-1185">Reference proteome</keyword>
<feature type="compositionally biased region" description="Polar residues" evidence="1">
    <location>
        <begin position="388"/>
        <end position="398"/>
    </location>
</feature>
<dbReference type="EMBL" id="PXOA01000279">
    <property type="protein sequence ID" value="RFU77466.1"/>
    <property type="molecule type" value="Genomic_DNA"/>
</dbReference>
<dbReference type="PANTHER" id="PTHR28094:SF1">
    <property type="entry name" value="MEIOTICALLY UP-REGULATED GENE 113 PROTEIN"/>
    <property type="match status" value="1"/>
</dbReference>
<feature type="domain" description="Bacteriophage T5 Orf172 DNA-binding" evidence="2">
    <location>
        <begin position="239"/>
        <end position="329"/>
    </location>
</feature>
<evidence type="ECO:0000313" key="3">
    <source>
        <dbReference type="EMBL" id="RFU77466.1"/>
    </source>
</evidence>
<sequence>MFDSPVIKELTAIQEGIDILPNPTEPDFSTCRAFKKDSNSRCGLSPCKAHERSQIEDLLTEFRYMPECIDTNVFYEKIERFITLTHCRHHRSNVYESFGRWKTKRNAVASNLQPINPATNTITPNGSLESLAGISNMLSSGSITNGSNHKHETSESFISEKMNRLNICTITESENITTKIDSSYLNNGESQPEDFKRLGIVALPSKMKQQNTTRIYERMKTPLRPAQMSKGIVYIYEHNEIPGIFKVGWSTTSAEARQKQSKNCYGRDTKVLYETEGGRFAGAQQAEKIVHAILEHKRLYVYECTYCGKSHTEWYLVSRQEVCTIVKIVEMWLQLPAYVFQQEKYVLTEKGEEIWKVMCGFSISKMKKLIIEDVEPGNTVNELHNTRSTAAAQETSGSKVYPPATENKLPKIRANESDAAEMPQTSRARKGAPVRAGNDKRKTRLAEAKGSVERIHIGPRESTPDEKYEVFDEEYVEFKMVMEYLIIDRKKVSAGGIEIDRGTFEIFRDFSSEL</sequence>
<organism evidence="3 4">
    <name type="scientific">Trichoderma arundinaceum</name>
    <dbReference type="NCBI Taxonomy" id="490622"/>
    <lineage>
        <taxon>Eukaryota</taxon>
        <taxon>Fungi</taxon>
        <taxon>Dikarya</taxon>
        <taxon>Ascomycota</taxon>
        <taxon>Pezizomycotina</taxon>
        <taxon>Sordariomycetes</taxon>
        <taxon>Hypocreomycetidae</taxon>
        <taxon>Hypocreales</taxon>
        <taxon>Hypocreaceae</taxon>
        <taxon>Trichoderma</taxon>
    </lineage>
</organism>
<protein>
    <recommendedName>
        <fullName evidence="2">Bacteriophage T5 Orf172 DNA-binding domain-containing protein</fullName>
    </recommendedName>
</protein>